<dbReference type="Proteomes" id="UP000465241">
    <property type="component" value="Unassembled WGS sequence"/>
</dbReference>
<comment type="caution">
    <text evidence="4">The sequence shown here is derived from an EMBL/GenBank/DDBJ whole genome shotgun (WGS) entry which is preliminary data.</text>
</comment>
<keyword evidence="5" id="KW-1185">Reference proteome</keyword>
<dbReference type="PANTHER" id="PTHR30461">
    <property type="entry name" value="DNA-INVERTASE FROM LAMBDOID PROPHAGE"/>
    <property type="match status" value="1"/>
</dbReference>
<dbReference type="PROSITE" id="PS51737">
    <property type="entry name" value="RECOMBINASE_DNA_BIND"/>
    <property type="match status" value="1"/>
</dbReference>
<accession>A0A7I9WSB7</accession>
<sequence length="455" mass="50591">MIARWAEANGHNMIGWAEDVDVSGSIDPFDTPQLGDWLNNRAPEFDVIVAWKLDRLGRNAIQLSKLFGWCIEHEKTLVSCSESIDLSNWAGRMLGSVIAGLAEGELEAMRERQRASRHKLRETARWPGGRPPYGYRSVDNPAGAGKVLEIDPEAQSVVRRIVDSVIDGVPLNRIVRELNIDGIRPPADHYRVSMGREDTLSPWRTGPTKFLLTAPTLVGHAHTKGTTVRDADGLPVQMGEPLVTDDERELILAELARATGVPRERGKPAQLAGIAVCFFCGTRLTMTRQKKKYRYYRCPKACAALIPADTAEQLAEDTFLEDKGSEDVVERVWVPGDTNETELRAAVRAFDELSAAAGTMTSRTAAERLQGQLAALDRKIAELEAAPSVGARWEYRPTGEKYREVWERTIDPDERREMLKRAGIVIRLGFTGRTTEGAGAWHTATDYREGLRHAE</sequence>
<dbReference type="Pfam" id="PF13408">
    <property type="entry name" value="Zn_ribbon_recom"/>
    <property type="match status" value="1"/>
</dbReference>
<keyword evidence="2" id="KW-0233">DNA recombination</keyword>
<evidence type="ECO:0000259" key="3">
    <source>
        <dbReference type="PROSITE" id="PS51737"/>
    </source>
</evidence>
<dbReference type="GO" id="GO:0000150">
    <property type="term" value="F:DNA strand exchange activity"/>
    <property type="evidence" value="ECO:0007669"/>
    <property type="project" value="InterPro"/>
</dbReference>
<evidence type="ECO:0000313" key="4">
    <source>
        <dbReference type="EMBL" id="GFG60634.1"/>
    </source>
</evidence>
<evidence type="ECO:0000256" key="2">
    <source>
        <dbReference type="ARBA" id="ARBA00023172"/>
    </source>
</evidence>
<dbReference type="InterPro" id="IPR038109">
    <property type="entry name" value="DNA_bind_recomb_sf"/>
</dbReference>
<gene>
    <name evidence="4" type="ORF">MMUR_47700</name>
</gene>
<dbReference type="InterPro" id="IPR025827">
    <property type="entry name" value="Zn_ribbon_recom_dom"/>
</dbReference>
<dbReference type="SUPFAM" id="SSF53041">
    <property type="entry name" value="Resolvase-like"/>
    <property type="match status" value="1"/>
</dbReference>
<dbReference type="InterPro" id="IPR036162">
    <property type="entry name" value="Resolvase-like_N_sf"/>
</dbReference>
<dbReference type="InterPro" id="IPR006119">
    <property type="entry name" value="Resolv_N"/>
</dbReference>
<dbReference type="CDD" id="cd00338">
    <property type="entry name" value="Ser_Recombinase"/>
    <property type="match status" value="1"/>
</dbReference>
<evidence type="ECO:0000313" key="5">
    <source>
        <dbReference type="Proteomes" id="UP000465241"/>
    </source>
</evidence>
<dbReference type="Pfam" id="PF00239">
    <property type="entry name" value="Resolvase"/>
    <property type="match status" value="1"/>
</dbReference>
<reference evidence="4 5" key="1">
    <citation type="journal article" date="2019" name="Emerg. Microbes Infect.">
        <title>Comprehensive subspecies identification of 175 nontuberculous mycobacteria species based on 7547 genomic profiles.</title>
        <authorList>
            <person name="Matsumoto Y."/>
            <person name="Kinjo T."/>
            <person name="Motooka D."/>
            <person name="Nabeya D."/>
            <person name="Jung N."/>
            <person name="Uechi K."/>
            <person name="Horii T."/>
            <person name="Iida T."/>
            <person name="Fujita J."/>
            <person name="Nakamura S."/>
        </authorList>
    </citation>
    <scope>NUCLEOTIDE SEQUENCE [LARGE SCALE GENOMIC DNA]</scope>
    <source>
        <strain evidence="4 5">JCM 13392</strain>
    </source>
</reference>
<dbReference type="SMART" id="SM00857">
    <property type="entry name" value="Resolvase"/>
    <property type="match status" value="1"/>
</dbReference>
<proteinExistence type="predicted"/>
<dbReference type="Gene3D" id="3.40.50.1390">
    <property type="entry name" value="Resolvase, N-terminal catalytic domain"/>
    <property type="match status" value="1"/>
</dbReference>
<dbReference type="GO" id="GO:0003677">
    <property type="term" value="F:DNA binding"/>
    <property type="evidence" value="ECO:0007669"/>
    <property type="project" value="UniProtKB-KW"/>
</dbReference>
<dbReference type="InterPro" id="IPR050639">
    <property type="entry name" value="SSR_resolvase"/>
</dbReference>
<dbReference type="EMBL" id="BLKT01000003">
    <property type="protein sequence ID" value="GFG60634.1"/>
    <property type="molecule type" value="Genomic_DNA"/>
</dbReference>
<keyword evidence="1" id="KW-0238">DNA-binding</keyword>
<dbReference type="AlphaFoldDB" id="A0A7I9WSB7"/>
<dbReference type="InterPro" id="IPR011109">
    <property type="entry name" value="DNA_bind_recombinase_dom"/>
</dbReference>
<dbReference type="Gene3D" id="3.90.1750.20">
    <property type="entry name" value="Putative Large Serine Recombinase, Chain B, Domain 2"/>
    <property type="match status" value="1"/>
</dbReference>
<dbReference type="Pfam" id="PF07508">
    <property type="entry name" value="Recombinase"/>
    <property type="match status" value="1"/>
</dbReference>
<protein>
    <submittedName>
        <fullName evidence="4">Integrase</fullName>
    </submittedName>
</protein>
<dbReference type="PANTHER" id="PTHR30461:SF2">
    <property type="entry name" value="SERINE RECOMBINASE PINE-RELATED"/>
    <property type="match status" value="1"/>
</dbReference>
<feature type="domain" description="Recombinase" evidence="3">
    <location>
        <begin position="132"/>
        <end position="261"/>
    </location>
</feature>
<evidence type="ECO:0000256" key="1">
    <source>
        <dbReference type="ARBA" id="ARBA00023125"/>
    </source>
</evidence>
<organism evidence="4 5">
    <name type="scientific">Mycolicibacterium murale</name>
    <dbReference type="NCBI Taxonomy" id="182220"/>
    <lineage>
        <taxon>Bacteria</taxon>
        <taxon>Bacillati</taxon>
        <taxon>Actinomycetota</taxon>
        <taxon>Actinomycetes</taxon>
        <taxon>Mycobacteriales</taxon>
        <taxon>Mycobacteriaceae</taxon>
        <taxon>Mycolicibacterium</taxon>
    </lineage>
</organism>
<name>A0A7I9WSB7_9MYCO</name>